<accession>A0A5N8WXN1</accession>
<organism evidence="3 4">
    <name type="scientific">Streptomyces acidicola</name>
    <dbReference type="NCBI Taxonomy" id="2596892"/>
    <lineage>
        <taxon>Bacteria</taxon>
        <taxon>Bacillati</taxon>
        <taxon>Actinomycetota</taxon>
        <taxon>Actinomycetes</taxon>
        <taxon>Kitasatosporales</taxon>
        <taxon>Streptomycetaceae</taxon>
        <taxon>Streptomyces</taxon>
    </lineage>
</organism>
<dbReference type="AlphaFoldDB" id="A0A5N8WXN1"/>
<evidence type="ECO:0000256" key="2">
    <source>
        <dbReference type="SAM" id="Phobius"/>
    </source>
</evidence>
<feature type="transmembrane region" description="Helical" evidence="2">
    <location>
        <begin position="359"/>
        <end position="382"/>
    </location>
</feature>
<dbReference type="SUPFAM" id="SSF103473">
    <property type="entry name" value="MFS general substrate transporter"/>
    <property type="match status" value="1"/>
</dbReference>
<feature type="transmembrane region" description="Helical" evidence="2">
    <location>
        <begin position="300"/>
        <end position="320"/>
    </location>
</feature>
<evidence type="ECO:0000256" key="1">
    <source>
        <dbReference type="SAM" id="MobiDB-lite"/>
    </source>
</evidence>
<feature type="transmembrane region" description="Helical" evidence="2">
    <location>
        <begin position="248"/>
        <end position="266"/>
    </location>
</feature>
<feature type="transmembrane region" description="Helical" evidence="2">
    <location>
        <begin position="332"/>
        <end position="353"/>
    </location>
</feature>
<dbReference type="PANTHER" id="PTHR23542">
    <property type="match status" value="1"/>
</dbReference>
<sequence>MTYRDIASKQVLTWAIVSVGARMPVAMAPLALVFLVRERPGGYPLGAALAAAYVIGEIIGAPLLGMRTRPERARPQLAAGLTAGAAGFAGLGLIPTAHPVVLAAFAFLAGAAPAAATGGLRALLTSIVPKRAVAQAMSTESMLVSGIWAVSPAAVTGLALGVAPWVPLLLAAALMGSSVAGLWLLPAGWEADGADKADGDGTSMLRLLARAWPVYITGAASLSILGLAELMLPALLEQRGTGVGWSGPLLTGLALGSGAGALLYGLRSWPGKLRTRSTVLMCGVSACVTLVAVIPQTAWMAAALVLAGVLQAGAFVTRNLSLGEALPSRALAAGYSVMYAAAGAGYAATGSLAGVLLNFVAPSTAILAGVGLTLLLTAIGALGERRLATTSAARSTAAADTAGSVAAGSVAAGPAVDGPAADGPVVAAPGAERPPIRGRSDS</sequence>
<keyword evidence="2" id="KW-1133">Transmembrane helix</keyword>
<feature type="transmembrane region" description="Helical" evidence="2">
    <location>
        <begin position="168"/>
        <end position="186"/>
    </location>
</feature>
<evidence type="ECO:0000313" key="4">
    <source>
        <dbReference type="Proteomes" id="UP000373149"/>
    </source>
</evidence>
<dbReference type="Gene3D" id="1.20.1250.20">
    <property type="entry name" value="MFS general substrate transporter like domains"/>
    <property type="match status" value="1"/>
</dbReference>
<protein>
    <submittedName>
        <fullName evidence="3">MFS transporter</fullName>
    </submittedName>
</protein>
<feature type="transmembrane region" description="Helical" evidence="2">
    <location>
        <begin position="207"/>
        <end position="228"/>
    </location>
</feature>
<feature type="transmembrane region" description="Helical" evidence="2">
    <location>
        <begin position="141"/>
        <end position="162"/>
    </location>
</feature>
<gene>
    <name evidence="3" type="ORF">FPZ41_27015</name>
</gene>
<dbReference type="InterPro" id="IPR036259">
    <property type="entry name" value="MFS_trans_sf"/>
</dbReference>
<feature type="transmembrane region" description="Helical" evidence="2">
    <location>
        <begin position="100"/>
        <end position="120"/>
    </location>
</feature>
<dbReference type="InterPro" id="IPR011701">
    <property type="entry name" value="MFS"/>
</dbReference>
<feature type="compositionally biased region" description="Low complexity" evidence="1">
    <location>
        <begin position="421"/>
        <end position="431"/>
    </location>
</feature>
<reference evidence="3 4" key="1">
    <citation type="submission" date="2019-09" db="EMBL/GenBank/DDBJ databases">
        <authorList>
            <person name="Duangmal K."/>
            <person name="Teo W.F.A."/>
            <person name="Lipun K."/>
        </authorList>
    </citation>
    <scope>NUCLEOTIDE SEQUENCE [LARGE SCALE GENOMIC DNA]</scope>
    <source>
        <strain evidence="3 4">K1PN6</strain>
    </source>
</reference>
<dbReference type="PANTHER" id="PTHR23542:SF1">
    <property type="entry name" value="MAJOR FACILITATOR SUPERFAMILY (MFS) PROFILE DOMAIN-CONTAINING PROTEIN"/>
    <property type="match status" value="1"/>
</dbReference>
<keyword evidence="4" id="KW-1185">Reference proteome</keyword>
<dbReference type="Proteomes" id="UP000373149">
    <property type="component" value="Unassembled WGS sequence"/>
</dbReference>
<feature type="transmembrane region" description="Helical" evidence="2">
    <location>
        <begin position="12"/>
        <end position="36"/>
    </location>
</feature>
<dbReference type="GO" id="GO:0022857">
    <property type="term" value="F:transmembrane transporter activity"/>
    <property type="evidence" value="ECO:0007669"/>
    <property type="project" value="InterPro"/>
</dbReference>
<evidence type="ECO:0000313" key="3">
    <source>
        <dbReference type="EMBL" id="MPY52019.1"/>
    </source>
</evidence>
<feature type="transmembrane region" description="Helical" evidence="2">
    <location>
        <begin position="278"/>
        <end position="294"/>
    </location>
</feature>
<dbReference type="EMBL" id="VMNX01000118">
    <property type="protein sequence ID" value="MPY52019.1"/>
    <property type="molecule type" value="Genomic_DNA"/>
</dbReference>
<feature type="transmembrane region" description="Helical" evidence="2">
    <location>
        <begin position="42"/>
        <end position="65"/>
    </location>
</feature>
<feature type="transmembrane region" description="Helical" evidence="2">
    <location>
        <begin position="77"/>
        <end position="94"/>
    </location>
</feature>
<dbReference type="Pfam" id="PF07690">
    <property type="entry name" value="MFS_1"/>
    <property type="match status" value="1"/>
</dbReference>
<keyword evidence="2" id="KW-0812">Transmembrane</keyword>
<comment type="caution">
    <text evidence="3">The sequence shown here is derived from an EMBL/GenBank/DDBJ whole genome shotgun (WGS) entry which is preliminary data.</text>
</comment>
<keyword evidence="2" id="KW-0472">Membrane</keyword>
<proteinExistence type="predicted"/>
<feature type="region of interest" description="Disordered" evidence="1">
    <location>
        <begin position="421"/>
        <end position="442"/>
    </location>
</feature>
<name>A0A5N8WXN1_9ACTN</name>